<name>S0KZG5_9ENTE</name>
<proteinExistence type="predicted"/>
<dbReference type="Gene3D" id="3.40.50.2300">
    <property type="match status" value="1"/>
</dbReference>
<feature type="domain" description="Phosphotyrosine protein phosphatase I" evidence="2">
    <location>
        <begin position="4"/>
        <end position="129"/>
    </location>
</feature>
<evidence type="ECO:0000256" key="1">
    <source>
        <dbReference type="ARBA" id="ARBA00022849"/>
    </source>
</evidence>
<dbReference type="STRING" id="1121865.OMW_00717"/>
<keyword evidence="1" id="KW-0059">Arsenical resistance</keyword>
<dbReference type="InterPro" id="IPR036196">
    <property type="entry name" value="Ptyr_pPase_sf"/>
</dbReference>
<comment type="caution">
    <text evidence="3">The sequence shown here is derived from an EMBL/GenBank/DDBJ whole genome shotgun (WGS) entry which is preliminary data.</text>
</comment>
<dbReference type="CDD" id="cd16345">
    <property type="entry name" value="LMWP_ArsC"/>
    <property type="match status" value="1"/>
</dbReference>
<gene>
    <name evidence="3" type="ORF">I568_00487</name>
</gene>
<keyword evidence="4" id="KW-1185">Reference proteome</keyword>
<dbReference type="RefSeq" id="WP_016182880.1">
    <property type="nucleotide sequence ID" value="NZ_JXKI01000006.1"/>
</dbReference>
<dbReference type="eggNOG" id="COG0394">
    <property type="taxonomic scope" value="Bacteria"/>
</dbReference>
<accession>S0KZG5</accession>
<dbReference type="PANTHER" id="PTHR43428:SF1">
    <property type="entry name" value="ARSENATE REDUCTASE"/>
    <property type="match status" value="1"/>
</dbReference>
<reference evidence="3 4" key="1">
    <citation type="submission" date="2013-03" db="EMBL/GenBank/DDBJ databases">
        <title>The Genome Sequence of Enterococcus columbae ATCC_51263 (PacBio/Illumina hybrid assembly).</title>
        <authorList>
            <consortium name="The Broad Institute Genomics Platform"/>
            <consortium name="The Broad Institute Genome Sequencing Center for Infectious Disease"/>
            <person name="Earl A."/>
            <person name="Russ C."/>
            <person name="Gilmore M."/>
            <person name="Surin D."/>
            <person name="Walker B."/>
            <person name="Young S."/>
            <person name="Zeng Q."/>
            <person name="Gargeya S."/>
            <person name="Fitzgerald M."/>
            <person name="Haas B."/>
            <person name="Abouelleil A."/>
            <person name="Allen A.W."/>
            <person name="Alvarado L."/>
            <person name="Arachchi H.M."/>
            <person name="Berlin A.M."/>
            <person name="Chapman S.B."/>
            <person name="Gainer-Dewar J."/>
            <person name="Goldberg J."/>
            <person name="Griggs A."/>
            <person name="Gujja S."/>
            <person name="Hansen M."/>
            <person name="Howarth C."/>
            <person name="Imamovic A."/>
            <person name="Ireland A."/>
            <person name="Larimer J."/>
            <person name="McCowan C."/>
            <person name="Murphy C."/>
            <person name="Pearson M."/>
            <person name="Poon T.W."/>
            <person name="Priest M."/>
            <person name="Roberts A."/>
            <person name="Saif S."/>
            <person name="Shea T."/>
            <person name="Sisk P."/>
            <person name="Sykes S."/>
            <person name="Wortman J."/>
            <person name="Nusbaum C."/>
            <person name="Birren B."/>
        </authorList>
    </citation>
    <scope>NUCLEOTIDE SEQUENCE [LARGE SCALE GENOMIC DNA]</scope>
    <source>
        <strain evidence="3 4">ATCC 51263</strain>
    </source>
</reference>
<dbReference type="PANTHER" id="PTHR43428">
    <property type="entry name" value="ARSENATE REDUCTASE"/>
    <property type="match status" value="1"/>
</dbReference>
<dbReference type="EMBL" id="ASWJ01000003">
    <property type="protein sequence ID" value="EOW87443.1"/>
    <property type="molecule type" value="Genomic_DNA"/>
</dbReference>
<evidence type="ECO:0000313" key="4">
    <source>
        <dbReference type="Proteomes" id="UP000014113"/>
    </source>
</evidence>
<dbReference type="Pfam" id="PF01451">
    <property type="entry name" value="LMWPc"/>
    <property type="match status" value="1"/>
</dbReference>
<evidence type="ECO:0000259" key="2">
    <source>
        <dbReference type="SMART" id="SM00226"/>
    </source>
</evidence>
<dbReference type="OrthoDB" id="9784339at2"/>
<dbReference type="PATRIC" id="fig|1121865.3.peg.709"/>
<protein>
    <recommendedName>
        <fullName evidence="2">Phosphotyrosine protein phosphatase I domain-containing protein</fullName>
    </recommendedName>
</protein>
<sequence length="138" mass="15516">MNKIKVAFICVHNSCRSQIAEALGKKLAADVFESYSAGTKTKSSINSDAVRMMKVIHGIDIESTQHPKLLSAIPTVDVVITMGCNVDCPYLPCKYREDWGLEDPSGKDDQTFEQTIDLIEEKIKDLRDRIIEGRIDWL</sequence>
<dbReference type="SUPFAM" id="SSF52788">
    <property type="entry name" value="Phosphotyrosine protein phosphatases I"/>
    <property type="match status" value="1"/>
</dbReference>
<dbReference type="Proteomes" id="UP000014113">
    <property type="component" value="Unassembled WGS sequence"/>
</dbReference>
<dbReference type="GO" id="GO:0046685">
    <property type="term" value="P:response to arsenic-containing substance"/>
    <property type="evidence" value="ECO:0007669"/>
    <property type="project" value="UniProtKB-KW"/>
</dbReference>
<dbReference type="InterPro" id="IPR023485">
    <property type="entry name" value="Ptyr_pPase"/>
</dbReference>
<organism evidence="3 4">
    <name type="scientific">Enterococcus columbae DSM 7374 = ATCC 51263</name>
    <dbReference type="NCBI Taxonomy" id="1121865"/>
    <lineage>
        <taxon>Bacteria</taxon>
        <taxon>Bacillati</taxon>
        <taxon>Bacillota</taxon>
        <taxon>Bacilli</taxon>
        <taxon>Lactobacillales</taxon>
        <taxon>Enterococcaceae</taxon>
        <taxon>Enterococcus</taxon>
    </lineage>
</organism>
<dbReference type="AlphaFoldDB" id="S0KZG5"/>
<evidence type="ECO:0000313" key="3">
    <source>
        <dbReference type="EMBL" id="EOW87443.1"/>
    </source>
</evidence>
<dbReference type="SMART" id="SM00226">
    <property type="entry name" value="LMWPc"/>
    <property type="match status" value="1"/>
</dbReference>